<dbReference type="EMBL" id="JADQAZ010000003">
    <property type="protein sequence ID" value="MBT0959129.1"/>
    <property type="molecule type" value="Genomic_DNA"/>
</dbReference>
<keyword evidence="7" id="KW-0813">Transport</keyword>
<keyword evidence="5 7" id="KW-1133">Transmembrane helix</keyword>
<evidence type="ECO:0000256" key="6">
    <source>
        <dbReference type="ARBA" id="ARBA00023136"/>
    </source>
</evidence>
<dbReference type="AlphaFoldDB" id="A0AAP2GA59"/>
<feature type="transmembrane region" description="Helical" evidence="7">
    <location>
        <begin position="217"/>
        <end position="239"/>
    </location>
</feature>
<feature type="transmembrane region" description="Helical" evidence="7">
    <location>
        <begin position="6"/>
        <end position="35"/>
    </location>
</feature>
<evidence type="ECO:0000256" key="1">
    <source>
        <dbReference type="ARBA" id="ARBA00004429"/>
    </source>
</evidence>
<dbReference type="Pfam" id="PF06808">
    <property type="entry name" value="DctM"/>
    <property type="match status" value="1"/>
</dbReference>
<feature type="transmembrane region" description="Helical" evidence="7">
    <location>
        <begin position="142"/>
        <end position="165"/>
    </location>
</feature>
<evidence type="ECO:0000256" key="3">
    <source>
        <dbReference type="ARBA" id="ARBA00022519"/>
    </source>
</evidence>
<comment type="caution">
    <text evidence="9">The sequence shown here is derived from an EMBL/GenBank/DDBJ whole genome shotgun (WGS) entry which is preliminary data.</text>
</comment>
<name>A0AAP2GA59_9RHOB</name>
<feature type="transmembrane region" description="Helical" evidence="7">
    <location>
        <begin position="245"/>
        <end position="263"/>
    </location>
</feature>
<feature type="transmembrane region" description="Helical" evidence="7">
    <location>
        <begin position="361"/>
        <end position="385"/>
    </location>
</feature>
<feature type="domain" description="TRAP C4-dicarboxylate transport system permease DctM subunit" evidence="8">
    <location>
        <begin position="8"/>
        <end position="422"/>
    </location>
</feature>
<dbReference type="InterPro" id="IPR010656">
    <property type="entry name" value="DctM"/>
</dbReference>
<feature type="transmembrane region" description="Helical" evidence="7">
    <location>
        <begin position="56"/>
        <end position="77"/>
    </location>
</feature>
<comment type="subcellular location">
    <subcellularLocation>
        <location evidence="1 7">Cell inner membrane</location>
        <topology evidence="1 7">Multi-pass membrane protein</topology>
    </subcellularLocation>
</comment>
<dbReference type="GO" id="GO:0005886">
    <property type="term" value="C:plasma membrane"/>
    <property type="evidence" value="ECO:0007669"/>
    <property type="project" value="UniProtKB-SubCell"/>
</dbReference>
<evidence type="ECO:0000256" key="2">
    <source>
        <dbReference type="ARBA" id="ARBA00022475"/>
    </source>
</evidence>
<evidence type="ECO:0000313" key="10">
    <source>
        <dbReference type="Proteomes" id="UP001315686"/>
    </source>
</evidence>
<comment type="subunit">
    <text evidence="7">The complex comprises the extracytoplasmic solute receptor protein and the two transmembrane proteins.</text>
</comment>
<dbReference type="InterPro" id="IPR004681">
    <property type="entry name" value="TRAP_DctM"/>
</dbReference>
<gene>
    <name evidence="9" type="ORF">IV417_17210</name>
</gene>
<keyword evidence="10" id="KW-1185">Reference proteome</keyword>
<keyword evidence="6 7" id="KW-0472">Membrane</keyword>
<protein>
    <recommendedName>
        <fullName evidence="7">TRAP transporter large permease protein</fullName>
    </recommendedName>
</protein>
<feature type="transmembrane region" description="Helical" evidence="7">
    <location>
        <begin position="171"/>
        <end position="196"/>
    </location>
</feature>
<proteinExistence type="inferred from homology"/>
<comment type="similarity">
    <text evidence="7">Belongs to the TRAP transporter large permease family.</text>
</comment>
<feature type="transmembrane region" description="Helical" evidence="7">
    <location>
        <begin position="405"/>
        <end position="426"/>
    </location>
</feature>
<keyword evidence="4 7" id="KW-0812">Transmembrane</keyword>
<feature type="transmembrane region" description="Helical" evidence="7">
    <location>
        <begin position="317"/>
        <end position="349"/>
    </location>
</feature>
<evidence type="ECO:0000259" key="8">
    <source>
        <dbReference type="Pfam" id="PF06808"/>
    </source>
</evidence>
<feature type="transmembrane region" description="Helical" evidence="7">
    <location>
        <begin position="275"/>
        <end position="297"/>
    </location>
</feature>
<dbReference type="NCBIfam" id="TIGR00786">
    <property type="entry name" value="dctM"/>
    <property type="match status" value="1"/>
</dbReference>
<evidence type="ECO:0000256" key="4">
    <source>
        <dbReference type="ARBA" id="ARBA00022692"/>
    </source>
</evidence>
<feature type="transmembrane region" description="Helical" evidence="7">
    <location>
        <begin position="97"/>
        <end position="121"/>
    </location>
</feature>
<evidence type="ECO:0000256" key="5">
    <source>
        <dbReference type="ARBA" id="ARBA00022989"/>
    </source>
</evidence>
<reference evidence="9 10" key="1">
    <citation type="journal article" date="2021" name="Arch. Microbiol.">
        <title>Harenicola maris gen. nov., sp. nov. isolated from the Sea of Japan shallow sediments.</title>
        <authorList>
            <person name="Romanenko L.A."/>
            <person name="Kurilenko V.V."/>
            <person name="Chernysheva N.Y."/>
            <person name="Tekutyeva L.A."/>
            <person name="Velansky P.V."/>
            <person name="Svetashev V.I."/>
            <person name="Isaeva M.P."/>
        </authorList>
    </citation>
    <scope>NUCLEOTIDE SEQUENCE [LARGE SCALE GENOMIC DNA]</scope>
    <source>
        <strain evidence="9 10">KMM 3653</strain>
    </source>
</reference>
<comment type="function">
    <text evidence="7">Part of the tripartite ATP-independent periplasmic (TRAP) transport system.</text>
</comment>
<sequence length="431" mass="45539">MVPALIGFAALLALCFIGFRVGFATLVVGFVGFALERGWEASLAMVGQQVLHDSMNYNLSVIPLFVLMGVLIVHAQISKDLYDAAYGALGRFRGGLALATVLAAGGFSAVCGSTLATAATMSKVAMPPMRNYKYSDQIASGTIAAGGTLGIMIPPSVPLVIYGLIAEQDIGLLFIAGILPGLLLVTLFLVAVGITVRRNPLAAPAAPPLDPGRRKAAVRGTMPVLVLFLVVLGGIYTGAFTATEAAGIGSFGSAVIAVSRGHLRSFTEWRDCLVDATNTTATIFIVLLGAIVFSQFINLSGLPYDLLDLIDEWELTSFQLVIFICIIAILMGMVFEAIGILVLLVPVFLPVLMINGVDMIWFGILIVLVSEIGLITPPIGMNVFVVKSVLPDVRLGAIFRGVLPYIAALVFALVLVLMVPDIATFLPNLMR</sequence>
<accession>A0AAP2GA59</accession>
<evidence type="ECO:0000313" key="9">
    <source>
        <dbReference type="EMBL" id="MBT0959129.1"/>
    </source>
</evidence>
<dbReference type="PIRSF" id="PIRSF006066">
    <property type="entry name" value="HI0050"/>
    <property type="match status" value="1"/>
</dbReference>
<dbReference type="GO" id="GO:0022857">
    <property type="term" value="F:transmembrane transporter activity"/>
    <property type="evidence" value="ECO:0007669"/>
    <property type="project" value="UniProtKB-UniRule"/>
</dbReference>
<dbReference type="RefSeq" id="WP_327795335.1">
    <property type="nucleotide sequence ID" value="NZ_JADQAZ010000003.1"/>
</dbReference>
<keyword evidence="2" id="KW-1003">Cell membrane</keyword>
<evidence type="ECO:0000256" key="7">
    <source>
        <dbReference type="RuleBase" id="RU369079"/>
    </source>
</evidence>
<dbReference type="Proteomes" id="UP001315686">
    <property type="component" value="Unassembled WGS sequence"/>
</dbReference>
<keyword evidence="3 7" id="KW-0997">Cell inner membrane</keyword>
<dbReference type="PANTHER" id="PTHR33362">
    <property type="entry name" value="SIALIC ACID TRAP TRANSPORTER PERMEASE PROTEIN SIAT-RELATED"/>
    <property type="match status" value="1"/>
</dbReference>
<organism evidence="9 10">
    <name type="scientific">Harenicola maris</name>
    <dbReference type="NCBI Taxonomy" id="2841044"/>
    <lineage>
        <taxon>Bacteria</taxon>
        <taxon>Pseudomonadati</taxon>
        <taxon>Pseudomonadota</taxon>
        <taxon>Alphaproteobacteria</taxon>
        <taxon>Rhodobacterales</taxon>
        <taxon>Paracoccaceae</taxon>
        <taxon>Harenicola</taxon>
    </lineage>
</organism>
<dbReference type="PANTHER" id="PTHR33362:SF5">
    <property type="entry name" value="C4-DICARBOXYLATE TRAP TRANSPORTER LARGE PERMEASE PROTEIN DCTM"/>
    <property type="match status" value="1"/>
</dbReference>